<evidence type="ECO:0000256" key="2">
    <source>
        <dbReference type="ARBA" id="ARBA00022448"/>
    </source>
</evidence>
<comment type="caution">
    <text evidence="10">The sequence shown here is derived from an EMBL/GenBank/DDBJ whole genome shotgun (WGS) entry which is preliminary data.</text>
</comment>
<feature type="transmembrane region" description="Helical" evidence="9">
    <location>
        <begin position="7"/>
        <end position="28"/>
    </location>
</feature>
<keyword evidence="4" id="KW-0997">Cell inner membrane</keyword>
<dbReference type="GO" id="GO:0015138">
    <property type="term" value="F:fumarate transmembrane transporter activity"/>
    <property type="evidence" value="ECO:0007669"/>
    <property type="project" value="TreeGrafter"/>
</dbReference>
<dbReference type="PROSITE" id="PS00714">
    <property type="entry name" value="NA_DICARBOXYL_SYMP_2"/>
    <property type="match status" value="1"/>
</dbReference>
<proteinExistence type="predicted"/>
<evidence type="ECO:0000313" key="10">
    <source>
        <dbReference type="EMBL" id="OUM28204.1"/>
    </source>
</evidence>
<dbReference type="NCBIfam" id="NF002461">
    <property type="entry name" value="PRK01663.1"/>
    <property type="match status" value="1"/>
</dbReference>
<evidence type="ECO:0000256" key="3">
    <source>
        <dbReference type="ARBA" id="ARBA00022475"/>
    </source>
</evidence>
<evidence type="ECO:0000256" key="1">
    <source>
        <dbReference type="ARBA" id="ARBA00004651"/>
    </source>
</evidence>
<dbReference type="GO" id="GO:0015141">
    <property type="term" value="F:succinate transmembrane transporter activity"/>
    <property type="evidence" value="ECO:0007669"/>
    <property type="project" value="TreeGrafter"/>
</dbReference>
<protein>
    <submittedName>
        <fullName evidence="10">C4-dicarboxylate transporter DctA</fullName>
    </submittedName>
</protein>
<dbReference type="Proteomes" id="UP000196082">
    <property type="component" value="Unassembled WGS sequence"/>
</dbReference>
<dbReference type="InterPro" id="IPR018107">
    <property type="entry name" value="Na-dicarboxylate_symporter_CS"/>
</dbReference>
<evidence type="ECO:0000256" key="4">
    <source>
        <dbReference type="ARBA" id="ARBA00022519"/>
    </source>
</evidence>
<keyword evidence="2" id="KW-0813">Transport</keyword>
<dbReference type="FunFam" id="1.10.3860.10:FF:000001">
    <property type="entry name" value="C4-dicarboxylate transport protein"/>
    <property type="match status" value="1"/>
</dbReference>
<sequence>MKILKNLYVQVVIGLIAGIALGYCWPSLGVEMKPLGDTFIRLIKMLITLVIFCTVAIGIARMESLKELGKVGFKTFMYFEVVTTLALLLGMIIANLVQPGAGMNIDPASLDGGAMSQYLDQVHAQESSSLLTQLIPNSVVGAFASGNLLQVLLFSVLFGVALSGMSRRSRLAARVIEQLGETLLRIVGMIMWLAPIGAFGAMAFTIGKYGIGALQQMGLLIVCLYVTSLLFIGIVLGSISFACGINIWSLIKYLREELLIVLGTSTTESVLPRLMQKLERLGCDKSVIGLVLPTGYSFNLDGAAIYLTMASLFLAQALNIDLSWGQQLSLLVILLVTSKGGAGVAGAALIVLTATLASHDIIPVAAITLILGIDRILNEVRALTNMMGNVVGTLAIARWEGKLDLAKARAELAAPGRLPALDQAPLNLSQKKP</sequence>
<evidence type="ECO:0000313" key="11">
    <source>
        <dbReference type="Proteomes" id="UP000196082"/>
    </source>
</evidence>
<dbReference type="PRINTS" id="PR00173">
    <property type="entry name" value="EDTRNSPORT"/>
</dbReference>
<evidence type="ECO:0000256" key="8">
    <source>
        <dbReference type="ARBA" id="ARBA00023136"/>
    </source>
</evidence>
<dbReference type="Gene3D" id="1.10.3860.10">
    <property type="entry name" value="Sodium:dicarboxylate symporter"/>
    <property type="match status" value="1"/>
</dbReference>
<evidence type="ECO:0000256" key="6">
    <source>
        <dbReference type="ARBA" id="ARBA00022847"/>
    </source>
</evidence>
<dbReference type="GO" id="GO:0070778">
    <property type="term" value="P:L-aspartate transmembrane transport"/>
    <property type="evidence" value="ECO:0007669"/>
    <property type="project" value="TreeGrafter"/>
</dbReference>
<dbReference type="PANTHER" id="PTHR42865:SF1">
    <property type="entry name" value="AEROBIC C4-DICARBOXYLATE TRANSPORT PROTEIN"/>
    <property type="match status" value="1"/>
</dbReference>
<organism evidence="10 11">
    <name type="scientific">Pseudomonas putida</name>
    <name type="common">Arthrobacter siderocapsulatus</name>
    <dbReference type="NCBI Taxonomy" id="303"/>
    <lineage>
        <taxon>Bacteria</taxon>
        <taxon>Pseudomonadati</taxon>
        <taxon>Pseudomonadota</taxon>
        <taxon>Gammaproteobacteria</taxon>
        <taxon>Pseudomonadales</taxon>
        <taxon>Pseudomonadaceae</taxon>
        <taxon>Pseudomonas</taxon>
    </lineage>
</organism>
<evidence type="ECO:0000256" key="5">
    <source>
        <dbReference type="ARBA" id="ARBA00022692"/>
    </source>
</evidence>
<feature type="transmembrane region" description="Helical" evidence="9">
    <location>
        <begin position="183"/>
        <end position="206"/>
    </location>
</feature>
<feature type="transmembrane region" description="Helical" evidence="9">
    <location>
        <begin position="139"/>
        <end position="162"/>
    </location>
</feature>
<dbReference type="RefSeq" id="WP_086977583.1">
    <property type="nucleotide sequence ID" value="NZ_NFSB01000084.1"/>
</dbReference>
<feature type="transmembrane region" description="Helical" evidence="9">
    <location>
        <begin position="330"/>
        <end position="355"/>
    </location>
</feature>
<dbReference type="InterPro" id="IPR036458">
    <property type="entry name" value="Na:dicarbo_symporter_sf"/>
</dbReference>
<dbReference type="GO" id="GO:0015366">
    <property type="term" value="F:malate:proton symporter activity"/>
    <property type="evidence" value="ECO:0007669"/>
    <property type="project" value="TreeGrafter"/>
</dbReference>
<dbReference type="EMBL" id="NFSB01000084">
    <property type="protein sequence ID" value="OUM28204.1"/>
    <property type="molecule type" value="Genomic_DNA"/>
</dbReference>
<dbReference type="InterPro" id="IPR001991">
    <property type="entry name" value="Na-dicarboxylate_symporter"/>
</dbReference>
<comment type="subcellular location">
    <subcellularLocation>
        <location evidence="1">Cell membrane</location>
        <topology evidence="1">Multi-pass membrane protein</topology>
    </subcellularLocation>
</comment>
<dbReference type="PANTHER" id="PTHR42865">
    <property type="entry name" value="PROTON/GLUTAMATE-ASPARTATE SYMPORTER"/>
    <property type="match status" value="1"/>
</dbReference>
<feature type="transmembrane region" description="Helical" evidence="9">
    <location>
        <begin position="218"/>
        <end position="251"/>
    </location>
</feature>
<evidence type="ECO:0000256" key="7">
    <source>
        <dbReference type="ARBA" id="ARBA00022989"/>
    </source>
</evidence>
<keyword evidence="7 9" id="KW-1133">Transmembrane helix</keyword>
<gene>
    <name evidence="10" type="ORF">B8W72_20285</name>
</gene>
<name>A0A1Y3KSX8_PSEPU</name>
<accession>A0A1Y3KSX8</accession>
<feature type="transmembrane region" description="Helical" evidence="9">
    <location>
        <begin position="76"/>
        <end position="97"/>
    </location>
</feature>
<dbReference type="AlphaFoldDB" id="A0A1Y3KSX8"/>
<keyword evidence="5 9" id="KW-0812">Transmembrane</keyword>
<dbReference type="GO" id="GO:0005886">
    <property type="term" value="C:plasma membrane"/>
    <property type="evidence" value="ECO:0007669"/>
    <property type="project" value="UniProtKB-SubCell"/>
</dbReference>
<dbReference type="Pfam" id="PF00375">
    <property type="entry name" value="SDF"/>
    <property type="match status" value="1"/>
</dbReference>
<keyword evidence="8 9" id="KW-0472">Membrane</keyword>
<feature type="transmembrane region" description="Helical" evidence="9">
    <location>
        <begin position="296"/>
        <end position="318"/>
    </location>
</feature>
<evidence type="ECO:0000256" key="9">
    <source>
        <dbReference type="SAM" id="Phobius"/>
    </source>
</evidence>
<reference evidence="10 11" key="1">
    <citation type="submission" date="2017-05" db="EMBL/GenBank/DDBJ databases">
        <title>Whole genome sequence of Pseudomonas putida isolate 1312 commercialized as a biostimulant.</title>
        <authorList>
            <person name="Crovadore J."/>
            <person name="Blanc P."/>
            <person name="Chablais R."/>
            <person name="Cochard B."/>
            <person name="Grizard D."/>
            <person name="Lefort F."/>
        </authorList>
    </citation>
    <scope>NUCLEOTIDE SEQUENCE [LARGE SCALE GENOMIC DNA]</scope>
    <source>
        <strain evidence="10 11">1312</strain>
    </source>
</reference>
<feature type="transmembrane region" description="Helical" evidence="9">
    <location>
        <begin position="40"/>
        <end position="60"/>
    </location>
</feature>
<keyword evidence="3" id="KW-1003">Cell membrane</keyword>
<keyword evidence="6" id="KW-0769">Symport</keyword>
<dbReference type="SUPFAM" id="SSF118215">
    <property type="entry name" value="Proton glutamate symport protein"/>
    <property type="match status" value="1"/>
</dbReference>